<accession>A0A1J1HAV4</accession>
<organism evidence="1 2">
    <name type="scientific">Plasmodium relictum</name>
    <dbReference type="NCBI Taxonomy" id="85471"/>
    <lineage>
        <taxon>Eukaryota</taxon>
        <taxon>Sar</taxon>
        <taxon>Alveolata</taxon>
        <taxon>Apicomplexa</taxon>
        <taxon>Aconoidasida</taxon>
        <taxon>Haemosporida</taxon>
        <taxon>Plasmodiidae</taxon>
        <taxon>Plasmodium</taxon>
        <taxon>Plasmodium (Haemamoeba)</taxon>
    </lineage>
</organism>
<proteinExistence type="predicted"/>
<reference evidence="1 2" key="1">
    <citation type="submission" date="2015-04" db="EMBL/GenBank/DDBJ databases">
        <authorList>
            <consortium name="Pathogen Informatics"/>
        </authorList>
    </citation>
    <scope>NUCLEOTIDE SEQUENCE [LARGE SCALE GENOMIC DNA]</scope>
    <source>
        <strain evidence="1 2">SGS1</strain>
    </source>
</reference>
<dbReference type="OrthoDB" id="361242at2759"/>
<dbReference type="GeneID" id="39736693"/>
<dbReference type="RefSeq" id="XP_028533573.1">
    <property type="nucleotide sequence ID" value="XM_028677155.1"/>
</dbReference>
<gene>
    <name evidence="1" type="ORF">PRELSG_1022600</name>
</gene>
<sequence>MSDNETTHEKKYTNKKIDELYIQNEIDKLNVDTLIQPEQNNALKKVIKTDRKIVLNLDEKISKLQKCCQYGKQISKIINFKAEGLSTISLKEKLKLILETFNENFCDYNTINNNNTLNFKKISKYFSIKTFSFCSLNYDTIPLNLFMNDVNSFNLETKEKKAYNRGKIFNNNYKKLKEYEYEKEPEIKLETYDQSMKLKEKLKELEKNQKNVNFLNFIIDCDPVNGYNETTFRLFLITLLVSKGHVEFYKDINNNLCIKSSNIFEQENNDQFLYDENKQIKKKNQAMLTSWSYHKWEQLTKQLKNVT</sequence>
<dbReference type="Proteomes" id="UP000220158">
    <property type="component" value="Chromosome 10"/>
</dbReference>
<dbReference type="KEGG" id="prel:PRELSG_1022600"/>
<dbReference type="EMBL" id="LN835305">
    <property type="protein sequence ID" value="CRH00570.1"/>
    <property type="molecule type" value="Genomic_DNA"/>
</dbReference>
<name>A0A1J1HAV4_PLARL</name>
<dbReference type="OMA" id="WSYHKWE"/>
<evidence type="ECO:0000313" key="1">
    <source>
        <dbReference type="EMBL" id="CRH00570.1"/>
    </source>
</evidence>
<keyword evidence="2" id="KW-1185">Reference proteome</keyword>
<protein>
    <submittedName>
        <fullName evidence="1">Uncharacterized protein</fullName>
    </submittedName>
</protein>
<dbReference type="AlphaFoldDB" id="A0A1J1HAV4"/>
<evidence type="ECO:0000313" key="2">
    <source>
        <dbReference type="Proteomes" id="UP000220158"/>
    </source>
</evidence>
<dbReference type="VEuPathDB" id="PlasmoDB:PRELSG_1022600"/>